<protein>
    <submittedName>
        <fullName evidence="8">Sensor histidine kinase</fullName>
    </submittedName>
</protein>
<evidence type="ECO:0000313" key="8">
    <source>
        <dbReference type="EMBL" id="MCP1111315.1"/>
    </source>
</evidence>
<evidence type="ECO:0000256" key="6">
    <source>
        <dbReference type="SAM" id="Phobius"/>
    </source>
</evidence>
<dbReference type="SMART" id="SM00387">
    <property type="entry name" value="HATPase_c"/>
    <property type="match status" value="1"/>
</dbReference>
<dbReference type="InterPro" id="IPR050640">
    <property type="entry name" value="Bact_2-comp_sensor_kinase"/>
</dbReference>
<comment type="subcellular location">
    <subcellularLocation>
        <location evidence="1">Membrane</location>
    </subcellularLocation>
</comment>
<dbReference type="InterPro" id="IPR036890">
    <property type="entry name" value="HATPase_C_sf"/>
</dbReference>
<evidence type="ECO:0000256" key="4">
    <source>
        <dbReference type="ARBA" id="ARBA00022777"/>
    </source>
</evidence>
<evidence type="ECO:0000256" key="1">
    <source>
        <dbReference type="ARBA" id="ARBA00004370"/>
    </source>
</evidence>
<keyword evidence="3" id="KW-0808">Transferase</keyword>
<dbReference type="PANTHER" id="PTHR34220">
    <property type="entry name" value="SENSOR HISTIDINE KINASE YPDA"/>
    <property type="match status" value="1"/>
</dbReference>
<dbReference type="SUPFAM" id="SSF55874">
    <property type="entry name" value="ATPase domain of HSP90 chaperone/DNA topoisomerase II/histidine kinase"/>
    <property type="match status" value="1"/>
</dbReference>
<proteinExistence type="predicted"/>
<dbReference type="Pfam" id="PF00672">
    <property type="entry name" value="HAMP"/>
    <property type="match status" value="1"/>
</dbReference>
<keyword evidence="5" id="KW-0175">Coiled coil</keyword>
<dbReference type="PROSITE" id="PS50885">
    <property type="entry name" value="HAMP"/>
    <property type="match status" value="1"/>
</dbReference>
<evidence type="ECO:0000313" key="9">
    <source>
        <dbReference type="Proteomes" id="UP001523565"/>
    </source>
</evidence>
<accession>A0ABT1EKT2</accession>
<feature type="coiled-coil region" evidence="5">
    <location>
        <begin position="112"/>
        <end position="139"/>
    </location>
</feature>
<keyword evidence="4 8" id="KW-0418">Kinase</keyword>
<dbReference type="Pfam" id="PF06580">
    <property type="entry name" value="His_kinase"/>
    <property type="match status" value="1"/>
</dbReference>
<feature type="transmembrane region" description="Helical" evidence="6">
    <location>
        <begin position="193"/>
        <end position="216"/>
    </location>
</feature>
<organism evidence="8 9">
    <name type="scientific">Ohessyouella blattaphilus</name>
    <dbReference type="NCBI Taxonomy" id="2949333"/>
    <lineage>
        <taxon>Bacteria</taxon>
        <taxon>Bacillati</taxon>
        <taxon>Bacillota</taxon>
        <taxon>Clostridia</taxon>
        <taxon>Lachnospirales</taxon>
        <taxon>Lachnospiraceae</taxon>
        <taxon>Ohessyouella</taxon>
    </lineage>
</organism>
<dbReference type="GO" id="GO:0016301">
    <property type="term" value="F:kinase activity"/>
    <property type="evidence" value="ECO:0007669"/>
    <property type="project" value="UniProtKB-KW"/>
</dbReference>
<sequence>MGKKLSLNKRIGLIALSALLPMALLLSYLLFVLSSSVQSFNEVTKSISYASAYAETAKDKIDYTMYYAIYAGREFDKLEVGRTFGTVEIVDPYEFIEELRGACYEMSDLATISTNQKRAERMIKTLDSLEKRVSIIDENLQIGGKFEDNKRILNDDIESLTDIINETLQDYIYLESESLANVRDDVVRQEQNAITVCVITVAIVLVASISLSVFAIRSVTTPIKKLSKMAGKVAKGDFTARTEVPAEDEIAVLTNSFNDMTQEIGDLIENIKAEQANLRLTESKLLQAQINPHFLYNTLDTIVWMAEEKKSEQVVKVVTLLSQFFRTTLSGGSDYISINEELKHVESYLKIQEVRYQDILDFEIEASPEVLEYRIPKLTLQPLVENALYHGIKNKRGKGLIRVEAVKKGQNILLKIIDNGVGMTEEELQSTRNRLVNERQSGSSGYGIYNVNRRIKYYCGEEYGVFFESEKGVGTSAVVIIAADKITPIS</sequence>
<dbReference type="Gene3D" id="6.10.340.10">
    <property type="match status" value="1"/>
</dbReference>
<keyword evidence="2" id="KW-0597">Phosphoprotein</keyword>
<dbReference type="InterPro" id="IPR003594">
    <property type="entry name" value="HATPase_dom"/>
</dbReference>
<dbReference type="RefSeq" id="WP_262070192.1">
    <property type="nucleotide sequence ID" value="NZ_JAMXOC010000028.1"/>
</dbReference>
<dbReference type="SUPFAM" id="SSF158472">
    <property type="entry name" value="HAMP domain-like"/>
    <property type="match status" value="1"/>
</dbReference>
<dbReference type="CDD" id="cd06225">
    <property type="entry name" value="HAMP"/>
    <property type="match status" value="1"/>
</dbReference>
<keyword evidence="6" id="KW-1133">Transmembrane helix</keyword>
<evidence type="ECO:0000256" key="2">
    <source>
        <dbReference type="ARBA" id="ARBA00022553"/>
    </source>
</evidence>
<dbReference type="InterPro" id="IPR003660">
    <property type="entry name" value="HAMP_dom"/>
</dbReference>
<gene>
    <name evidence="8" type="ORF">NK118_13750</name>
</gene>
<dbReference type="SMART" id="SM00304">
    <property type="entry name" value="HAMP"/>
    <property type="match status" value="1"/>
</dbReference>
<keyword evidence="9" id="KW-1185">Reference proteome</keyword>
<keyword evidence="6" id="KW-0472">Membrane</keyword>
<evidence type="ECO:0000256" key="3">
    <source>
        <dbReference type="ARBA" id="ARBA00022679"/>
    </source>
</evidence>
<feature type="domain" description="HAMP" evidence="7">
    <location>
        <begin position="217"/>
        <end position="269"/>
    </location>
</feature>
<dbReference type="InterPro" id="IPR010559">
    <property type="entry name" value="Sig_transdc_His_kin_internal"/>
</dbReference>
<dbReference type="Pfam" id="PF02518">
    <property type="entry name" value="HATPase_c"/>
    <property type="match status" value="1"/>
</dbReference>
<evidence type="ECO:0000259" key="7">
    <source>
        <dbReference type="PROSITE" id="PS50885"/>
    </source>
</evidence>
<name>A0ABT1EKT2_9FIRM</name>
<dbReference type="Gene3D" id="3.30.565.10">
    <property type="entry name" value="Histidine kinase-like ATPase, C-terminal domain"/>
    <property type="match status" value="1"/>
</dbReference>
<keyword evidence="6" id="KW-0812">Transmembrane</keyword>
<evidence type="ECO:0000256" key="5">
    <source>
        <dbReference type="SAM" id="Coils"/>
    </source>
</evidence>
<dbReference type="PANTHER" id="PTHR34220:SF7">
    <property type="entry name" value="SENSOR HISTIDINE KINASE YPDA"/>
    <property type="match status" value="1"/>
</dbReference>
<comment type="caution">
    <text evidence="8">The sequence shown here is derived from an EMBL/GenBank/DDBJ whole genome shotgun (WGS) entry which is preliminary data.</text>
</comment>
<dbReference type="Proteomes" id="UP001523565">
    <property type="component" value="Unassembled WGS sequence"/>
</dbReference>
<reference evidence="8 9" key="1">
    <citation type="journal article" date="2022" name="Genome Biol. Evol.">
        <title>Host diet, physiology and behaviors set the stage for Lachnospiraceae cladogenesis.</title>
        <authorList>
            <person name="Vera-Ponce De Leon A."/>
            <person name="Schneider M."/>
            <person name="Jahnes B.C."/>
            <person name="Sadowski V."/>
            <person name="Camuy-Velez L.A."/>
            <person name="Duan J."/>
            <person name="Sabree Z.L."/>
        </authorList>
    </citation>
    <scope>NUCLEOTIDE SEQUENCE [LARGE SCALE GENOMIC DNA]</scope>
    <source>
        <strain evidence="8 9">PAL227</strain>
    </source>
</reference>
<dbReference type="EMBL" id="JAMZFV010000028">
    <property type="protein sequence ID" value="MCP1111315.1"/>
    <property type="molecule type" value="Genomic_DNA"/>
</dbReference>